<comment type="caution">
    <text evidence="7">Lacks conserved residue(s) required for the propagation of feature annotation.</text>
</comment>
<protein>
    <recommendedName>
        <fullName evidence="7">Sodium/potassium-transporting ATPase subunit beta-1-interacting protein</fullName>
        <shortName evidence="7">Na(+)/K(+)-transporting ATPase subunit beta-1-interacting protein</shortName>
    </recommendedName>
</protein>
<comment type="caution">
    <text evidence="8">The sequence shown here is derived from an EMBL/GenBank/DDBJ whole genome shotgun (WGS) entry which is preliminary data.</text>
</comment>
<dbReference type="PANTHER" id="PTHR13084:SF6">
    <property type="entry name" value="SODIUM_POTASSIUM-TRANSPORTING ATPASE SUBUNIT BETA-1-INTERACTING PROTEIN"/>
    <property type="match status" value="1"/>
</dbReference>
<name>A0ABD0XWZ4_9HEMI</name>
<gene>
    <name evidence="8" type="ORF">AAG570_006076</name>
</gene>
<reference evidence="8 9" key="1">
    <citation type="submission" date="2024-07" db="EMBL/GenBank/DDBJ databases">
        <title>Chromosome-level genome assembly of the water stick insect Ranatra chinensis (Heteroptera: Nepidae).</title>
        <authorList>
            <person name="Liu X."/>
        </authorList>
    </citation>
    <scope>NUCLEOTIDE SEQUENCE [LARGE SCALE GENOMIC DNA]</scope>
    <source>
        <strain evidence="8">Cailab_2021Rc</strain>
        <tissue evidence="8">Muscle</tissue>
    </source>
</reference>
<feature type="transmembrane region" description="Helical" evidence="7">
    <location>
        <begin position="6"/>
        <end position="23"/>
    </location>
</feature>
<keyword evidence="5 7" id="KW-1133">Transmembrane helix</keyword>
<evidence type="ECO:0000256" key="7">
    <source>
        <dbReference type="RuleBase" id="RU368041"/>
    </source>
</evidence>
<evidence type="ECO:0000256" key="6">
    <source>
        <dbReference type="ARBA" id="ARBA00023136"/>
    </source>
</evidence>
<evidence type="ECO:0000256" key="2">
    <source>
        <dbReference type="ARBA" id="ARBA00006364"/>
    </source>
</evidence>
<evidence type="ECO:0000313" key="9">
    <source>
        <dbReference type="Proteomes" id="UP001558652"/>
    </source>
</evidence>
<organism evidence="8 9">
    <name type="scientific">Ranatra chinensis</name>
    <dbReference type="NCBI Taxonomy" id="642074"/>
    <lineage>
        <taxon>Eukaryota</taxon>
        <taxon>Metazoa</taxon>
        <taxon>Ecdysozoa</taxon>
        <taxon>Arthropoda</taxon>
        <taxon>Hexapoda</taxon>
        <taxon>Insecta</taxon>
        <taxon>Pterygota</taxon>
        <taxon>Neoptera</taxon>
        <taxon>Paraneoptera</taxon>
        <taxon>Hemiptera</taxon>
        <taxon>Heteroptera</taxon>
        <taxon>Panheteroptera</taxon>
        <taxon>Nepomorpha</taxon>
        <taxon>Nepidae</taxon>
        <taxon>Ranatrinae</taxon>
        <taxon>Ranatra</taxon>
    </lineage>
</organism>
<feature type="transmembrane region" description="Helical" evidence="7">
    <location>
        <begin position="30"/>
        <end position="51"/>
    </location>
</feature>
<dbReference type="InterPro" id="IPR008516">
    <property type="entry name" value="Na/K-Atpase_Interacting"/>
</dbReference>
<keyword evidence="6 7" id="KW-0472">Membrane</keyword>
<dbReference type="EMBL" id="JBFDAA010000019">
    <property type="protein sequence ID" value="KAL1115786.1"/>
    <property type="molecule type" value="Genomic_DNA"/>
</dbReference>
<evidence type="ECO:0000313" key="8">
    <source>
        <dbReference type="EMBL" id="KAL1115786.1"/>
    </source>
</evidence>
<keyword evidence="4 7" id="KW-0812">Transmembrane</keyword>
<proteinExistence type="inferred from homology"/>
<accession>A0ABD0XWZ4</accession>
<evidence type="ECO:0000256" key="3">
    <source>
        <dbReference type="ARBA" id="ARBA00022475"/>
    </source>
</evidence>
<dbReference type="AlphaFoldDB" id="A0ABD0XWZ4"/>
<comment type="similarity">
    <text evidence="2 7">Belongs to the NKAIN family.</text>
</comment>
<dbReference type="PANTHER" id="PTHR13084">
    <property type="entry name" value="T-CELL LYMPHOMA BREAKPOINT-ASSOCIATED TARGET 1-RELATED"/>
    <property type="match status" value="1"/>
</dbReference>
<dbReference type="GO" id="GO:0002028">
    <property type="term" value="P:regulation of sodium ion transport"/>
    <property type="evidence" value="ECO:0007669"/>
    <property type="project" value="UniProtKB-UniRule"/>
</dbReference>
<keyword evidence="9" id="KW-1185">Reference proteome</keyword>
<evidence type="ECO:0000256" key="1">
    <source>
        <dbReference type="ARBA" id="ARBA00004651"/>
    </source>
</evidence>
<evidence type="ECO:0000256" key="4">
    <source>
        <dbReference type="ARBA" id="ARBA00022692"/>
    </source>
</evidence>
<dbReference type="Proteomes" id="UP001558652">
    <property type="component" value="Unassembled WGS sequence"/>
</dbReference>
<evidence type="ECO:0000256" key="5">
    <source>
        <dbReference type="ARBA" id="ARBA00022989"/>
    </source>
</evidence>
<sequence>MWGPILVNFFQIIFVIFGFFGAWQFRSKYMLCYAIWSIFWCGWNVFVICFYENVGILNRESDVLNLGAGSFSWWEANGPGCKALFLANGTGGDSSIETYPWRPPRPDVVTGCLVPYHHLESAQAAVHLILAVSIISTLTLDWKD</sequence>
<dbReference type="GO" id="GO:0005886">
    <property type="term" value="C:plasma membrane"/>
    <property type="evidence" value="ECO:0007669"/>
    <property type="project" value="UniProtKB-SubCell"/>
</dbReference>
<comment type="subcellular location">
    <subcellularLocation>
        <location evidence="1 7">Cell membrane</location>
        <topology evidence="1 7">Multi-pass membrane protein</topology>
    </subcellularLocation>
</comment>
<keyword evidence="3 7" id="KW-1003">Cell membrane</keyword>
<dbReference type="Pfam" id="PF05640">
    <property type="entry name" value="NKAIN"/>
    <property type="match status" value="1"/>
</dbReference>